<dbReference type="RefSeq" id="XP_018293013.1">
    <property type="nucleotide sequence ID" value="XM_018441844.1"/>
</dbReference>
<dbReference type="EMBL" id="KV440978">
    <property type="protein sequence ID" value="OAD74973.1"/>
    <property type="molecule type" value="Genomic_DNA"/>
</dbReference>
<gene>
    <name evidence="1" type="ORF">PHYBLDRAFT_67739</name>
</gene>
<accession>A0A162UGA9</accession>
<evidence type="ECO:0000313" key="2">
    <source>
        <dbReference type="Proteomes" id="UP000077315"/>
    </source>
</evidence>
<dbReference type="GeneID" id="29002750"/>
<sequence>MSQILRNTQLFEPVSSIIPANILTANLVETTRDDDELMEDVNIEQNFLNMNIRDNNEFDQRIGGLYLVHSLSSLTAKLIVLFSLKNTIITCRTFLTGINLNA</sequence>
<dbReference type="AlphaFoldDB" id="A0A162UGA9"/>
<reference evidence="2" key="1">
    <citation type="submission" date="2015-06" db="EMBL/GenBank/DDBJ databases">
        <title>Expansion of signal transduction pathways in fungi by whole-genome duplication.</title>
        <authorList>
            <consortium name="DOE Joint Genome Institute"/>
            <person name="Corrochano L.M."/>
            <person name="Kuo A."/>
            <person name="Marcet-Houben M."/>
            <person name="Polaino S."/>
            <person name="Salamov A."/>
            <person name="Villalobos J.M."/>
            <person name="Alvarez M.I."/>
            <person name="Avalos J."/>
            <person name="Benito E.P."/>
            <person name="Benoit I."/>
            <person name="Burger G."/>
            <person name="Camino L.P."/>
            <person name="Canovas D."/>
            <person name="Cerda-Olmedo E."/>
            <person name="Cheng J.-F."/>
            <person name="Dominguez A."/>
            <person name="Elias M."/>
            <person name="Eslava A.P."/>
            <person name="Glaser F."/>
            <person name="Grimwood J."/>
            <person name="Gutierrez G."/>
            <person name="Heitman J."/>
            <person name="Henrissat B."/>
            <person name="Iturriaga E.A."/>
            <person name="Lang B.F."/>
            <person name="Lavin J.L."/>
            <person name="Lee S."/>
            <person name="Li W."/>
            <person name="Lindquist E."/>
            <person name="Lopez-Garcia S."/>
            <person name="Luque E.M."/>
            <person name="Marcos A.T."/>
            <person name="Martin J."/>
            <person name="McCluskey K."/>
            <person name="Medina H.R."/>
            <person name="Miralles-Duran A."/>
            <person name="Miyazaki A."/>
            <person name="Munoz-Torres E."/>
            <person name="Oguiza J.A."/>
            <person name="Ohm R."/>
            <person name="Olmedo M."/>
            <person name="Orejas M."/>
            <person name="Ortiz-Castellanos L."/>
            <person name="Pisabarro A.G."/>
            <person name="Rodriguez-Romero J."/>
            <person name="Ruiz-Herrera J."/>
            <person name="Ruiz-Vazquez R."/>
            <person name="Sanz C."/>
            <person name="Schackwitz W."/>
            <person name="Schmutz J."/>
            <person name="Shahriari M."/>
            <person name="Shelest E."/>
            <person name="Silva-Franco F."/>
            <person name="Soanes D."/>
            <person name="Syed K."/>
            <person name="Tagua V.G."/>
            <person name="Talbot N.J."/>
            <person name="Thon M."/>
            <person name="De vries R.P."/>
            <person name="Wiebenga A."/>
            <person name="Yadav J.S."/>
            <person name="Braun E.L."/>
            <person name="Baker S."/>
            <person name="Garre V."/>
            <person name="Horwitz B."/>
            <person name="Torres-Martinez S."/>
            <person name="Idnurm A."/>
            <person name="Herrera-Estrella A."/>
            <person name="Gabaldon T."/>
            <person name="Grigoriev I.V."/>
        </authorList>
    </citation>
    <scope>NUCLEOTIDE SEQUENCE [LARGE SCALE GENOMIC DNA]</scope>
    <source>
        <strain evidence="2">NRRL 1555(-)</strain>
    </source>
</reference>
<dbReference type="Proteomes" id="UP000077315">
    <property type="component" value="Unassembled WGS sequence"/>
</dbReference>
<dbReference type="VEuPathDB" id="FungiDB:PHYBLDRAFT_67739"/>
<dbReference type="InParanoid" id="A0A162UGA9"/>
<evidence type="ECO:0000313" key="1">
    <source>
        <dbReference type="EMBL" id="OAD74973.1"/>
    </source>
</evidence>
<protein>
    <submittedName>
        <fullName evidence="1">Uncharacterized protein</fullName>
    </submittedName>
</protein>
<organism evidence="1 2">
    <name type="scientific">Phycomyces blakesleeanus (strain ATCC 8743b / DSM 1359 / FGSC 10004 / NBRC 33097 / NRRL 1555)</name>
    <dbReference type="NCBI Taxonomy" id="763407"/>
    <lineage>
        <taxon>Eukaryota</taxon>
        <taxon>Fungi</taxon>
        <taxon>Fungi incertae sedis</taxon>
        <taxon>Mucoromycota</taxon>
        <taxon>Mucoromycotina</taxon>
        <taxon>Mucoromycetes</taxon>
        <taxon>Mucorales</taxon>
        <taxon>Phycomycetaceae</taxon>
        <taxon>Phycomyces</taxon>
    </lineage>
</organism>
<keyword evidence="2" id="KW-1185">Reference proteome</keyword>
<proteinExistence type="predicted"/>
<name>A0A162UGA9_PHYB8</name>